<organism evidence="1">
    <name type="scientific">Spiroplasma citri</name>
    <dbReference type="NCBI Taxonomy" id="2133"/>
    <lineage>
        <taxon>Bacteria</taxon>
        <taxon>Bacillati</taxon>
        <taxon>Mycoplasmatota</taxon>
        <taxon>Mollicutes</taxon>
        <taxon>Entomoplasmatales</taxon>
        <taxon>Spiroplasmataceae</taxon>
        <taxon>Spiroplasma</taxon>
    </lineage>
</organism>
<protein>
    <submittedName>
        <fullName evidence="1">Uncharacterized protein</fullName>
    </submittedName>
</protein>
<sequence length="176" mass="21520">MKLNLNKKDINKILNDYISIRILRIANKYLNYIENFDNYNINSKIDILLFKYLDESVDISLNLEKINFCNTEKIIKKDLIDMSRNEKRRFKKAILKRNIFANLAIELNFVYNFINKKEIQNEFIKFLSDNYYLLDKEDSIYEEQFNQIEKEINNKYILNINAYFNFFNKNYTYFNT</sequence>
<name>Q14NI8_SPICI</name>
<dbReference type="EMBL" id="AM285305">
    <property type="protein sequence ID" value="CAK98941.1"/>
    <property type="molecule type" value="Genomic_DNA"/>
</dbReference>
<reference evidence="1" key="1">
    <citation type="journal article" date="2010" name="Appl. Environ. Microbiol.">
        <title>Partial chromosome sequence of Spiroplasma citri reveals extensive viral invasion and important gene decay.</title>
        <authorList>
            <person name="Carle P."/>
            <person name="Saillard C."/>
            <person name="Carrere N."/>
            <person name="Carrere S."/>
            <person name="Duret S."/>
            <person name="Eveillard S."/>
            <person name="Gaurivaud P."/>
            <person name="Gourgues G."/>
            <person name="Gouzy J."/>
            <person name="Salar P."/>
            <person name="Verdin E."/>
            <person name="Breton M."/>
            <person name="Blanchard A."/>
            <person name="Laigret F."/>
            <person name="Bove J.M."/>
            <person name="Renaudin J."/>
            <person name="Foissac X."/>
        </authorList>
    </citation>
    <scope>NUCLEOTIDE SEQUENCE</scope>
    <source>
        <strain evidence="1">GII3-3X</strain>
    </source>
</reference>
<proteinExistence type="predicted"/>
<accession>Q14NI8</accession>
<gene>
    <name evidence="1" type="ORF">SPICI04_149</name>
</gene>
<evidence type="ECO:0000313" key="1">
    <source>
        <dbReference type="EMBL" id="CAK98941.1"/>
    </source>
</evidence>
<dbReference type="AlphaFoldDB" id="Q14NI8"/>